<accession>A0A060QCT3</accession>
<reference evidence="1 2" key="2">
    <citation type="journal article" date="2014" name="PLoS ONE">
        <title>Evolution of mitochondria reconstructed from the energy metabolism of living bacteria.</title>
        <authorList>
            <person name="Degli Esposti M."/>
            <person name="Chouaia B."/>
            <person name="Comandatore F."/>
            <person name="Crotti E."/>
            <person name="Sassera D."/>
            <person name="Lievens P.M."/>
            <person name="Daffonchio D."/>
            <person name="Bandi C."/>
        </authorList>
    </citation>
    <scope>NUCLEOTIDE SEQUENCE [LARGE SCALE GENOMIC DNA]</scope>
    <source>
        <strain evidence="1 2">SF2.1</strain>
    </source>
</reference>
<reference evidence="1 2" key="1">
    <citation type="journal article" date="2014" name="Genome Biol. Evol.">
        <title>Acetic acid bacteria genomes reveal functional traits for adaptation to life in insect guts.</title>
        <authorList>
            <person name="Chouaia B."/>
            <person name="Gaiarsa S."/>
            <person name="Crotti E."/>
            <person name="Comandatore F."/>
            <person name="Degli Esposti M."/>
            <person name="Ricci I."/>
            <person name="Alma A."/>
            <person name="Favia G."/>
            <person name="Bandi C."/>
            <person name="Daffonchio D."/>
        </authorList>
    </citation>
    <scope>NUCLEOTIDE SEQUENCE [LARGE SCALE GENOMIC DNA]</scope>
    <source>
        <strain evidence="1 2">SF2.1</strain>
    </source>
</reference>
<sequence length="458" mass="51980">MNAWITFPHALRDRRPRRANLDWDHDPARAPQWQALLSQAHGDHAHRPHCDCWANGAPLQLVVRSREVRENGNRVLRYHLARMPESGTLHRANCPFHEPDIRRDGRFGYEQGVITPLPDGNLRIALEGGVIIRGVAGEAAELAQRQVPRGARPGDRQRQMSLLGLLHLLWEQSGLTNWRPQERRRRWSWGTIRQALEHSAATIVSGGATLDRSLAMIGYNDEAGLPAFEQIRTCAQSERRVLLCGIVDAIDIEAGRTADPAKPQQRAHGPRIRLRFDGARAFNLHLMGPPQMAEALGTQFPWAWRILQQARAERGNAQVIGLVTAQLRPTPDGRATTGWIERVALMEVGPSYVPVASSHELALLTRLQEERRIFRKPLRFDRTTQLVHPDFELLDTRDPRGTPMEVYGLDTEEYRARRDVKEAHYRDVYGVGNWWSWNAALREAMPALPLAQERIITG</sequence>
<protein>
    <recommendedName>
        <fullName evidence="3">DUF1173 domain-containing protein</fullName>
    </recommendedName>
</protein>
<dbReference type="AlphaFoldDB" id="A0A060QCT3"/>
<evidence type="ECO:0008006" key="3">
    <source>
        <dbReference type="Google" id="ProtNLM"/>
    </source>
</evidence>
<proteinExistence type="predicted"/>
<comment type="caution">
    <text evidence="1">The sequence shown here is derived from an EMBL/GenBank/DDBJ whole genome shotgun (WGS) entry which is preliminary data.</text>
</comment>
<evidence type="ECO:0000313" key="2">
    <source>
        <dbReference type="Proteomes" id="UP000027583"/>
    </source>
</evidence>
<dbReference type="Pfam" id="PF06666">
    <property type="entry name" value="DUF1173"/>
    <property type="match status" value="2"/>
</dbReference>
<gene>
    <name evidence="1" type="ORF">ASAP_0914</name>
</gene>
<evidence type="ECO:0000313" key="1">
    <source>
        <dbReference type="EMBL" id="CDG38959.1"/>
    </source>
</evidence>
<name>A0A060QCT3_9PROT</name>
<dbReference type="RefSeq" id="WP_081866734.1">
    <property type="nucleotide sequence ID" value="NZ_CBLX010000006.1"/>
</dbReference>
<dbReference type="Proteomes" id="UP000027583">
    <property type="component" value="Unassembled WGS sequence"/>
</dbReference>
<organism evidence="1 2">
    <name type="scientific">Asaia bogorensis</name>
    <dbReference type="NCBI Taxonomy" id="91915"/>
    <lineage>
        <taxon>Bacteria</taxon>
        <taxon>Pseudomonadati</taxon>
        <taxon>Pseudomonadota</taxon>
        <taxon>Alphaproteobacteria</taxon>
        <taxon>Acetobacterales</taxon>
        <taxon>Acetobacteraceae</taxon>
        <taxon>Asaia</taxon>
    </lineage>
</organism>
<dbReference type="InterPro" id="IPR009553">
    <property type="entry name" value="DUF1173"/>
</dbReference>
<dbReference type="EMBL" id="CBLX010000006">
    <property type="protein sequence ID" value="CDG38959.1"/>
    <property type="molecule type" value="Genomic_DNA"/>
</dbReference>
<dbReference type="eggNOG" id="ENOG502ZA7W">
    <property type="taxonomic scope" value="Bacteria"/>
</dbReference>